<evidence type="ECO:0000259" key="3">
    <source>
        <dbReference type="Pfam" id="PF06761"/>
    </source>
</evidence>
<dbReference type="InterPro" id="IPR027417">
    <property type="entry name" value="P-loop_NTPase"/>
</dbReference>
<evidence type="ECO:0000313" key="6">
    <source>
        <dbReference type="EMBL" id="GAA3713692.1"/>
    </source>
</evidence>
<feature type="domain" description="IcmF-related" evidence="3">
    <location>
        <begin position="518"/>
        <end position="831"/>
    </location>
</feature>
<keyword evidence="1" id="KW-0472">Membrane</keyword>
<dbReference type="EMBL" id="BAABBF010000005">
    <property type="protein sequence ID" value="GAA3713692.1"/>
    <property type="molecule type" value="Genomic_DNA"/>
</dbReference>
<dbReference type="Proteomes" id="UP001500523">
    <property type="component" value="Unassembled WGS sequence"/>
</dbReference>
<dbReference type="Pfam" id="PF21070">
    <property type="entry name" value="IcmF_helical"/>
    <property type="match status" value="1"/>
</dbReference>
<accession>A0ABP7E381</accession>
<dbReference type="InterPro" id="IPR025743">
    <property type="entry name" value="TssM1_N"/>
</dbReference>
<dbReference type="Pfam" id="PF14331">
    <property type="entry name" value="IcmF-related_N"/>
    <property type="match status" value="1"/>
</dbReference>
<dbReference type="InterPro" id="IPR009612">
    <property type="entry name" value="IcmF-rel"/>
</dbReference>
<dbReference type="Pfam" id="PF06761">
    <property type="entry name" value="IcmF-related"/>
    <property type="match status" value="1"/>
</dbReference>
<dbReference type="RefSeq" id="WP_344693544.1">
    <property type="nucleotide sequence ID" value="NZ_BAABBF010000005.1"/>
</dbReference>
<dbReference type="PANTHER" id="PTHR36153">
    <property type="entry name" value="INNER MEMBRANE PROTEIN-RELATED"/>
    <property type="match status" value="1"/>
</dbReference>
<dbReference type="PANTHER" id="PTHR36153:SF1">
    <property type="entry name" value="TYPE VI SECRETION SYSTEM COMPONENT TSSM1"/>
    <property type="match status" value="1"/>
</dbReference>
<keyword evidence="1" id="KW-1133">Transmembrane helix</keyword>
<dbReference type="InterPro" id="IPR053156">
    <property type="entry name" value="T6SS_TssM-like"/>
</dbReference>
<dbReference type="SUPFAM" id="SSF52540">
    <property type="entry name" value="P-loop containing nucleoside triphosphate hydrolases"/>
    <property type="match status" value="1"/>
</dbReference>
<feature type="transmembrane region" description="Helical" evidence="1">
    <location>
        <begin position="21"/>
        <end position="44"/>
    </location>
</feature>
<evidence type="ECO:0000256" key="1">
    <source>
        <dbReference type="SAM" id="Phobius"/>
    </source>
</evidence>
<keyword evidence="1" id="KW-0812">Transmembrane</keyword>
<dbReference type="InterPro" id="IPR048677">
    <property type="entry name" value="TssM1_hel"/>
</dbReference>
<dbReference type="InterPro" id="IPR017731">
    <property type="entry name" value="TssM1-like"/>
</dbReference>
<evidence type="ECO:0000259" key="4">
    <source>
        <dbReference type="Pfam" id="PF14331"/>
    </source>
</evidence>
<feature type="domain" description="Type VI secretion system component TssM1 N-terminal" evidence="4">
    <location>
        <begin position="201"/>
        <end position="463"/>
    </location>
</feature>
<organism evidence="6 7">
    <name type="scientific">Sphingomonas cynarae</name>
    <dbReference type="NCBI Taxonomy" id="930197"/>
    <lineage>
        <taxon>Bacteria</taxon>
        <taxon>Pseudomonadati</taxon>
        <taxon>Pseudomonadota</taxon>
        <taxon>Alphaproteobacteria</taxon>
        <taxon>Sphingomonadales</taxon>
        <taxon>Sphingomonadaceae</taxon>
        <taxon>Sphingomonas</taxon>
    </lineage>
</organism>
<dbReference type="CDD" id="cd00882">
    <property type="entry name" value="Ras_like_GTPase"/>
    <property type="match status" value="1"/>
</dbReference>
<dbReference type="InterPro" id="IPR010623">
    <property type="entry name" value="IcmF_C"/>
</dbReference>
<gene>
    <name evidence="6" type="primary">tssM</name>
    <name evidence="6" type="ORF">GCM10022268_23080</name>
</gene>
<reference evidence="7" key="1">
    <citation type="journal article" date="2019" name="Int. J. Syst. Evol. Microbiol.">
        <title>The Global Catalogue of Microorganisms (GCM) 10K type strain sequencing project: providing services to taxonomists for standard genome sequencing and annotation.</title>
        <authorList>
            <consortium name="The Broad Institute Genomics Platform"/>
            <consortium name="The Broad Institute Genome Sequencing Center for Infectious Disease"/>
            <person name="Wu L."/>
            <person name="Ma J."/>
        </authorList>
    </citation>
    <scope>NUCLEOTIDE SEQUENCE [LARGE SCALE GENOMIC DNA]</scope>
    <source>
        <strain evidence="7">JCM 17498</strain>
    </source>
</reference>
<keyword evidence="7" id="KW-1185">Reference proteome</keyword>
<feature type="transmembrane region" description="Helical" evidence="1">
    <location>
        <begin position="50"/>
        <end position="69"/>
    </location>
</feature>
<sequence>MIRPHIPYWLRRSPPRWVLTVAGLLLVGLLIWFVGPLIAIAGKVPLGSAWVRLALIALVFAGYGVRLWWTRAKAKRQNQAMIAELGETQASPDPQGTLAAADVAAMEERAARALELMRETRVGKKGEFVYELPWYIIIGPPGAGKTTALKNSGLDFPVAQALGDEPVRGLGGTRTTEWWFTDQAVLIDTAGRYTTQDSDEAVDAQAWKGFLDLLRKYRPRQPVTGIIVAISVTDLTGADESAAVAHGRAVRARINEVQTAFGVRTPIYILLTKLDLLAGFTEFFDDMSSHEREQVWGETWSVADAATAPLGHAAASPQALDVAFDRLVERLDARVLMRVQAEQDMVRRGLIFAFPQQFASLRQPLGHMLATITRETKYEPRPFVRGFYFTSGTQFGRPIDRLLGALSARFGLPLATGRAEPARGRSYFLRDLLTKVVFPESALAGRDPKEERRARLVRLGTIGGAAAAAVLLLGLWTYSYFRNAALIERLGVRATALGKQVATLPPGPVSDSDVLQVLEALEAARALPFASTAAPDDRSPGFSWGIGRADSFRVQVDGAYRNLLNRQFLPRLLLGLEDRLSGLAGEAPAEGRDNRAAIYAALRLYLMLGRAPGAPLDRAGILAAFDDDWAERLPGEEQAPARAALHRHLATLLAGPMQPPRLSATVIADARARVASLGPGERVYAQMLADPALRNLPEWTLAQVPGVGTSRLFTRRSSKALTAGIPGMFRRRFFYQNVVPAIGRYATQSADESWVTGGPAMAGGGLLDSRAGAVKDALLTTYLADFTRRWDETIDDVVVSGEMPMDERLRMAVRPPSPVKALFQSWADETNLTPPSLRKGKGSAALRVGSIFSRNIYRGMQRADQVGNAAATAPAGPPGPLDEVVEHFRWLREMNPATGPAPIDDALNALTAVGDTGTAVRSAAGLGDPLLQRDRQAGAMAATARLGQVAATMPPAAGRLFNGFVSASTTQLNRDARTGLKTQYAAQLGPECRSITAMGFPFRQSPREATVDDFSRLFRPSGLIDAFVTTNLSGQIDTSRRNWALTQSGRALGLSPQAVAQLGKAGRIRDVFFKPGDIRPNLRFLIEPIQVGGDASAVTLTVDGAPAAFDRVNRRGVEMRWPGNAPGVTMSVQHSGSATPSIRQWNGDWALFRFLRDNPVSNVTASGLVVSVTDGGATASFRIRVLSGPSPFRLPELASFQCPAAM</sequence>
<feature type="domain" description="Type VI secretion system IcmF C-terminal" evidence="2">
    <location>
        <begin position="1084"/>
        <end position="1186"/>
    </location>
</feature>
<evidence type="ECO:0000259" key="5">
    <source>
        <dbReference type="Pfam" id="PF21070"/>
    </source>
</evidence>
<feature type="transmembrane region" description="Helical" evidence="1">
    <location>
        <begin position="456"/>
        <end position="478"/>
    </location>
</feature>
<proteinExistence type="predicted"/>
<feature type="domain" description="Type VI secretion system component TssM1 helical" evidence="5">
    <location>
        <begin position="982"/>
        <end position="1077"/>
    </location>
</feature>
<evidence type="ECO:0000259" key="2">
    <source>
        <dbReference type="Pfam" id="PF06744"/>
    </source>
</evidence>
<comment type="caution">
    <text evidence="6">The sequence shown here is derived from an EMBL/GenBank/DDBJ whole genome shotgun (WGS) entry which is preliminary data.</text>
</comment>
<dbReference type="Pfam" id="PF06744">
    <property type="entry name" value="IcmF_C"/>
    <property type="match status" value="1"/>
</dbReference>
<dbReference type="NCBIfam" id="TIGR03348">
    <property type="entry name" value="VI_IcmF"/>
    <property type="match status" value="1"/>
</dbReference>
<protein>
    <submittedName>
        <fullName evidence="6">Type VI secretion system membrane subunit TssM</fullName>
    </submittedName>
</protein>
<evidence type="ECO:0000313" key="7">
    <source>
        <dbReference type="Proteomes" id="UP001500523"/>
    </source>
</evidence>
<name>A0ABP7E381_9SPHN</name>